<organism evidence="2 3">
    <name type="scientific">Parathielavia hyrcaniae</name>
    <dbReference type="NCBI Taxonomy" id="113614"/>
    <lineage>
        <taxon>Eukaryota</taxon>
        <taxon>Fungi</taxon>
        <taxon>Dikarya</taxon>
        <taxon>Ascomycota</taxon>
        <taxon>Pezizomycotina</taxon>
        <taxon>Sordariomycetes</taxon>
        <taxon>Sordariomycetidae</taxon>
        <taxon>Sordariales</taxon>
        <taxon>Chaetomiaceae</taxon>
        <taxon>Parathielavia</taxon>
    </lineage>
</organism>
<feature type="signal peptide" evidence="1">
    <location>
        <begin position="1"/>
        <end position="18"/>
    </location>
</feature>
<evidence type="ECO:0000313" key="2">
    <source>
        <dbReference type="EMBL" id="KAK4106730.1"/>
    </source>
</evidence>
<feature type="chain" id="PRO_5042942899" evidence="1">
    <location>
        <begin position="19"/>
        <end position="140"/>
    </location>
</feature>
<keyword evidence="1" id="KW-0732">Signal</keyword>
<protein>
    <submittedName>
        <fullName evidence="2">Uncharacterized protein</fullName>
    </submittedName>
</protein>
<evidence type="ECO:0000313" key="3">
    <source>
        <dbReference type="Proteomes" id="UP001305647"/>
    </source>
</evidence>
<reference evidence="2" key="1">
    <citation type="journal article" date="2023" name="Mol. Phylogenet. Evol.">
        <title>Genome-scale phylogeny and comparative genomics of the fungal order Sordariales.</title>
        <authorList>
            <person name="Hensen N."/>
            <person name="Bonometti L."/>
            <person name="Westerberg I."/>
            <person name="Brannstrom I.O."/>
            <person name="Guillou S."/>
            <person name="Cros-Aarteil S."/>
            <person name="Calhoun S."/>
            <person name="Haridas S."/>
            <person name="Kuo A."/>
            <person name="Mondo S."/>
            <person name="Pangilinan J."/>
            <person name="Riley R."/>
            <person name="LaButti K."/>
            <person name="Andreopoulos B."/>
            <person name="Lipzen A."/>
            <person name="Chen C."/>
            <person name="Yan M."/>
            <person name="Daum C."/>
            <person name="Ng V."/>
            <person name="Clum A."/>
            <person name="Steindorff A."/>
            <person name="Ohm R.A."/>
            <person name="Martin F."/>
            <person name="Silar P."/>
            <person name="Natvig D.O."/>
            <person name="Lalanne C."/>
            <person name="Gautier V."/>
            <person name="Ament-Velasquez S.L."/>
            <person name="Kruys A."/>
            <person name="Hutchinson M.I."/>
            <person name="Powell A.J."/>
            <person name="Barry K."/>
            <person name="Miller A.N."/>
            <person name="Grigoriev I.V."/>
            <person name="Debuchy R."/>
            <person name="Gladieux P."/>
            <person name="Hiltunen Thoren M."/>
            <person name="Johannesson H."/>
        </authorList>
    </citation>
    <scope>NUCLEOTIDE SEQUENCE</scope>
    <source>
        <strain evidence="2">CBS 757.83</strain>
    </source>
</reference>
<dbReference type="Proteomes" id="UP001305647">
    <property type="component" value="Unassembled WGS sequence"/>
</dbReference>
<gene>
    <name evidence="2" type="ORF">N658DRAFT_503136</name>
</gene>
<dbReference type="EMBL" id="MU863624">
    <property type="protein sequence ID" value="KAK4106730.1"/>
    <property type="molecule type" value="Genomic_DNA"/>
</dbReference>
<keyword evidence="3" id="KW-1185">Reference proteome</keyword>
<comment type="caution">
    <text evidence="2">The sequence shown here is derived from an EMBL/GenBank/DDBJ whole genome shotgun (WGS) entry which is preliminary data.</text>
</comment>
<dbReference type="AlphaFoldDB" id="A0AAN6QEG4"/>
<reference evidence="2" key="2">
    <citation type="submission" date="2023-05" db="EMBL/GenBank/DDBJ databases">
        <authorList>
            <consortium name="Lawrence Berkeley National Laboratory"/>
            <person name="Steindorff A."/>
            <person name="Hensen N."/>
            <person name="Bonometti L."/>
            <person name="Westerberg I."/>
            <person name="Brannstrom I.O."/>
            <person name="Guillou S."/>
            <person name="Cros-Aarteil S."/>
            <person name="Calhoun S."/>
            <person name="Haridas S."/>
            <person name="Kuo A."/>
            <person name="Mondo S."/>
            <person name="Pangilinan J."/>
            <person name="Riley R."/>
            <person name="Labutti K."/>
            <person name="Andreopoulos B."/>
            <person name="Lipzen A."/>
            <person name="Chen C."/>
            <person name="Yanf M."/>
            <person name="Daum C."/>
            <person name="Ng V."/>
            <person name="Clum A."/>
            <person name="Ohm R."/>
            <person name="Martin F."/>
            <person name="Silar P."/>
            <person name="Natvig D."/>
            <person name="Lalanne C."/>
            <person name="Gautier V."/>
            <person name="Ament-Velasquez S.L."/>
            <person name="Kruys A."/>
            <person name="Hutchinson M.I."/>
            <person name="Powell A.J."/>
            <person name="Barry K."/>
            <person name="Miller A.N."/>
            <person name="Grigoriev I.V."/>
            <person name="Debuchy R."/>
            <person name="Gladieux P."/>
            <person name="Thoren M.H."/>
            <person name="Johannesson H."/>
        </authorList>
    </citation>
    <scope>NUCLEOTIDE SEQUENCE</scope>
    <source>
        <strain evidence="2">CBS 757.83</strain>
    </source>
</reference>
<name>A0AAN6QEG4_9PEZI</name>
<proteinExistence type="predicted"/>
<accession>A0AAN6QEG4</accession>
<evidence type="ECO:0000256" key="1">
    <source>
        <dbReference type="SAM" id="SignalP"/>
    </source>
</evidence>
<sequence length="140" mass="15253">MLLTRTILSTLLAGIAQASPVSLGRRKLGGVLICNEPNAQGHCEYAVYQLDTCYNLPPALINNAATFAPDGEAFFCYPYIMECDGICMSPQGCTMGAVSFDYPHKFNLTAVGWNHYITSFDCHQNQTAQGDSGTEQGKWC</sequence>